<organism evidence="1 2">
    <name type="scientific">Megaselia scalaris</name>
    <name type="common">Humpbacked fly</name>
    <name type="synonym">Phora scalaris</name>
    <dbReference type="NCBI Taxonomy" id="36166"/>
    <lineage>
        <taxon>Eukaryota</taxon>
        <taxon>Metazoa</taxon>
        <taxon>Ecdysozoa</taxon>
        <taxon>Arthropoda</taxon>
        <taxon>Hexapoda</taxon>
        <taxon>Insecta</taxon>
        <taxon>Pterygota</taxon>
        <taxon>Neoptera</taxon>
        <taxon>Endopterygota</taxon>
        <taxon>Diptera</taxon>
        <taxon>Brachycera</taxon>
        <taxon>Muscomorpha</taxon>
        <taxon>Platypezoidea</taxon>
        <taxon>Phoridae</taxon>
        <taxon>Megaseliini</taxon>
        <taxon>Megaselia</taxon>
    </lineage>
</organism>
<reference evidence="2" key="1">
    <citation type="submission" date="2013-02" db="EMBL/GenBank/DDBJ databases">
        <authorList>
            <person name="Hughes D."/>
        </authorList>
    </citation>
    <scope>NUCLEOTIDE SEQUENCE</scope>
    <source>
        <strain>Durham</strain>
        <strain evidence="2">NC isolate 2 -- Noor lab</strain>
    </source>
</reference>
<evidence type="ECO:0000313" key="2">
    <source>
        <dbReference type="Proteomes" id="UP000015102"/>
    </source>
</evidence>
<dbReference type="AlphaFoldDB" id="T1GXT2"/>
<evidence type="ECO:0000313" key="1">
    <source>
        <dbReference type="EnsemblMetazoa" id="MESCA008637-PA"/>
    </source>
</evidence>
<proteinExistence type="predicted"/>
<reference evidence="1" key="2">
    <citation type="submission" date="2015-06" db="UniProtKB">
        <authorList>
            <consortium name="EnsemblMetazoa"/>
        </authorList>
    </citation>
    <scope>IDENTIFICATION</scope>
</reference>
<accession>T1GXT2</accession>
<keyword evidence="2" id="KW-1185">Reference proteome</keyword>
<dbReference type="EMBL" id="CAQQ02198691">
    <property type="status" value="NOT_ANNOTATED_CDS"/>
    <property type="molecule type" value="Genomic_DNA"/>
</dbReference>
<name>T1GXT2_MEGSC</name>
<sequence>QKGNKFRGVRIHRPYVVLSHTVQNYYYDRIFALGAKLLNFAPKIILKFSLGVGFPSRSLSSSDKLISTDMVDRNSKILAPNAAKRLPQRQDLKSRVGVGDKT</sequence>
<dbReference type="HOGENOM" id="CLU_2284475_0_0_1"/>
<dbReference type="EMBL" id="CAQQ02198690">
    <property type="status" value="NOT_ANNOTATED_CDS"/>
    <property type="molecule type" value="Genomic_DNA"/>
</dbReference>
<dbReference type="EnsemblMetazoa" id="MESCA008637-RA">
    <property type="protein sequence ID" value="MESCA008637-PA"/>
    <property type="gene ID" value="MESCA008637"/>
</dbReference>
<protein>
    <submittedName>
        <fullName evidence="1">Uncharacterized protein</fullName>
    </submittedName>
</protein>
<dbReference type="Proteomes" id="UP000015102">
    <property type="component" value="Unassembled WGS sequence"/>
</dbReference>